<dbReference type="AlphaFoldDB" id="V7CZC4"/>
<organism evidence="1 2">
    <name type="scientific">Phaseolus vulgaris</name>
    <name type="common">Kidney bean</name>
    <name type="synonym">French bean</name>
    <dbReference type="NCBI Taxonomy" id="3885"/>
    <lineage>
        <taxon>Eukaryota</taxon>
        <taxon>Viridiplantae</taxon>
        <taxon>Streptophyta</taxon>
        <taxon>Embryophyta</taxon>
        <taxon>Tracheophyta</taxon>
        <taxon>Spermatophyta</taxon>
        <taxon>Magnoliopsida</taxon>
        <taxon>eudicotyledons</taxon>
        <taxon>Gunneridae</taxon>
        <taxon>Pentapetalae</taxon>
        <taxon>rosids</taxon>
        <taxon>fabids</taxon>
        <taxon>Fabales</taxon>
        <taxon>Fabaceae</taxon>
        <taxon>Papilionoideae</taxon>
        <taxon>50 kb inversion clade</taxon>
        <taxon>NPAAA clade</taxon>
        <taxon>indigoferoid/millettioid clade</taxon>
        <taxon>Phaseoleae</taxon>
        <taxon>Phaseolus</taxon>
    </lineage>
</organism>
<proteinExistence type="predicted"/>
<reference evidence="2" key="1">
    <citation type="journal article" date="2014" name="Nat. Genet.">
        <title>A reference genome for common bean and genome-wide analysis of dual domestications.</title>
        <authorList>
            <person name="Schmutz J."/>
            <person name="McClean P.E."/>
            <person name="Mamidi S."/>
            <person name="Wu G.A."/>
            <person name="Cannon S.B."/>
            <person name="Grimwood J."/>
            <person name="Jenkins J."/>
            <person name="Shu S."/>
            <person name="Song Q."/>
            <person name="Chavarro C."/>
            <person name="Torres-Torres M."/>
            <person name="Geffroy V."/>
            <person name="Moghaddam S.M."/>
            <person name="Gao D."/>
            <person name="Abernathy B."/>
            <person name="Barry K."/>
            <person name="Blair M."/>
            <person name="Brick M.A."/>
            <person name="Chovatia M."/>
            <person name="Gepts P."/>
            <person name="Goodstein D.M."/>
            <person name="Gonzales M."/>
            <person name="Hellsten U."/>
            <person name="Hyten D.L."/>
            <person name="Jia G."/>
            <person name="Kelly J.D."/>
            <person name="Kudrna D."/>
            <person name="Lee R."/>
            <person name="Richard M.M."/>
            <person name="Miklas P.N."/>
            <person name="Osorno J.M."/>
            <person name="Rodrigues J."/>
            <person name="Thareau V."/>
            <person name="Urrea C.A."/>
            <person name="Wang M."/>
            <person name="Yu Y."/>
            <person name="Zhang M."/>
            <person name="Wing R.A."/>
            <person name="Cregan P.B."/>
            <person name="Rokhsar D.S."/>
            <person name="Jackson S.A."/>
        </authorList>
    </citation>
    <scope>NUCLEOTIDE SEQUENCE [LARGE SCALE GENOMIC DNA]</scope>
    <source>
        <strain evidence="2">cv. G19833</strain>
    </source>
</reference>
<dbReference type="Proteomes" id="UP000000226">
    <property type="component" value="Chromosome 1"/>
</dbReference>
<keyword evidence="2" id="KW-1185">Reference proteome</keyword>
<evidence type="ECO:0000313" key="1">
    <source>
        <dbReference type="EMBL" id="ESW34246.1"/>
    </source>
</evidence>
<dbReference type="EMBL" id="CM002288">
    <property type="protein sequence ID" value="ESW34246.1"/>
    <property type="molecule type" value="Genomic_DNA"/>
</dbReference>
<sequence length="131" mass="15167">MFSSNVKYPRGFGVYVVSGWVGEKIALHCDAKHHFLQFNLTWETKTVNRSWGCMGTVVVGEIWKQRNLIIFKNGRVDSSEIFSLAQLKAWSWLSSKESLVDFSYAQWCMEPKECLKSIKKDKIRLGRGWSI</sequence>
<name>V7CZC4_PHAVU</name>
<dbReference type="OrthoDB" id="1471112at2759"/>
<gene>
    <name evidence="1" type="ORF">PHAVU_001G136800g</name>
</gene>
<dbReference type="Gramene" id="ESW34246">
    <property type="protein sequence ID" value="ESW34246"/>
    <property type="gene ID" value="PHAVU_001G136800g"/>
</dbReference>
<evidence type="ECO:0000313" key="2">
    <source>
        <dbReference type="Proteomes" id="UP000000226"/>
    </source>
</evidence>
<protein>
    <submittedName>
        <fullName evidence="1">Uncharacterized protein</fullName>
    </submittedName>
</protein>
<accession>V7CZC4</accession>